<name>A0A0A9Z7F9_LYGHE</name>
<reference evidence="4" key="1">
    <citation type="journal article" date="2014" name="PLoS ONE">
        <title>Transcriptome-Based Identification of ABC Transporters in the Western Tarnished Plant Bug Lygus hesperus.</title>
        <authorList>
            <person name="Hull J.J."/>
            <person name="Chaney K."/>
            <person name="Geib S.M."/>
            <person name="Fabrick J.A."/>
            <person name="Brent C.S."/>
            <person name="Walsh D."/>
            <person name="Lavine L.C."/>
        </authorList>
    </citation>
    <scope>NUCLEOTIDE SEQUENCE</scope>
</reference>
<evidence type="ECO:0000256" key="1">
    <source>
        <dbReference type="SAM" id="MobiDB-lite"/>
    </source>
</evidence>
<evidence type="ECO:0000313" key="3">
    <source>
        <dbReference type="EMBL" id="JAG39840.1"/>
    </source>
</evidence>
<proteinExistence type="predicted"/>
<feature type="region of interest" description="Disordered" evidence="1">
    <location>
        <begin position="248"/>
        <end position="282"/>
    </location>
</feature>
<dbReference type="InterPro" id="IPR026091">
    <property type="entry name" value="HPS4"/>
</dbReference>
<dbReference type="EMBL" id="GBHO01003758">
    <property type="protein sequence ID" value="JAG39846.1"/>
    <property type="molecule type" value="Transcribed_RNA"/>
</dbReference>
<dbReference type="PANTHER" id="PTHR14407">
    <property type="entry name" value="HERMANSKY-PUDLAK SYNDROME 4 PROTEIN LIGHT-EAR PROTEIN-RELATED"/>
    <property type="match status" value="1"/>
</dbReference>
<feature type="compositionally biased region" description="Polar residues" evidence="1">
    <location>
        <begin position="263"/>
        <end position="275"/>
    </location>
</feature>
<evidence type="ECO:0000313" key="4">
    <source>
        <dbReference type="EMBL" id="JAG39846.1"/>
    </source>
</evidence>
<dbReference type="GO" id="GO:0031267">
    <property type="term" value="F:small GTPase binding"/>
    <property type="evidence" value="ECO:0007669"/>
    <property type="project" value="TreeGrafter"/>
</dbReference>
<gene>
    <name evidence="4" type="primary">HPS4_6</name>
    <name evidence="3" type="synonym">HPS4_4</name>
    <name evidence="4" type="ORF">CM83_44096</name>
    <name evidence="3" type="ORF">CM83_44098</name>
</gene>
<dbReference type="InterPro" id="IPR043987">
    <property type="entry name" value="CCZ1/INTU/HSP4_longin_1"/>
</dbReference>
<feature type="domain" description="CCZ1/INTU/HSP4 first Longin" evidence="2">
    <location>
        <begin position="6"/>
        <end position="109"/>
    </location>
</feature>
<dbReference type="GO" id="GO:0016192">
    <property type="term" value="P:vesicle-mediated transport"/>
    <property type="evidence" value="ECO:0007669"/>
    <property type="project" value="InterPro"/>
</dbReference>
<dbReference type="GO" id="GO:0005085">
    <property type="term" value="F:guanyl-nucleotide exchange factor activity"/>
    <property type="evidence" value="ECO:0007669"/>
    <property type="project" value="TreeGrafter"/>
</dbReference>
<feature type="region of interest" description="Disordered" evidence="1">
    <location>
        <begin position="307"/>
        <end position="328"/>
    </location>
</feature>
<reference evidence="4" key="2">
    <citation type="submission" date="2014-07" db="EMBL/GenBank/DDBJ databases">
        <authorList>
            <person name="Hull J."/>
        </authorList>
    </citation>
    <scope>NUCLEOTIDE SEQUENCE</scope>
</reference>
<dbReference type="GO" id="GO:0031410">
    <property type="term" value="C:cytoplasmic vesicle"/>
    <property type="evidence" value="ECO:0007669"/>
    <property type="project" value="TreeGrafter"/>
</dbReference>
<sequence>MSRELVIVFLYDCDLCKSEEDDPQEAIIYFYPTWVSSEQRHALCSQLMGVLHFCNTSFSPPAVISLQSGKFALLKMGRFALSVGTDRNIPDVLLRKRLSSLHSLLRLFHCSIEAIDATLSEDDDNLTDKFSQLLQTYLPIVLDGANEFENPPLYKIPKSCNAVLDDAKEALGRFQMMNGVLGGAVLHQNKVIFTQLTPSLTKQIVLVQPHKIKLPAHYVETPFLLRNGAQLLTVFIDADDVVKLRSQLKTSRKKTNSHGDVQRGSSPSTSATSDGMMNENLVKYNGDSQPIVPDLVLDAVRARKARMANSSSLSSPAPRKPKVEKSKTTDDILATNNIPIRFGFRYFSLGLPRVNSSWTDRKTTKNRCSKNGYFNTICDPKYPLFKPDGLPASFSFYSDCTNGHGQKSVENGLEPRKELKKSEDVLSRNISEKADLSLSLSKYSDRPPPKDAPLTPLMAKLSLSVVTDDIDVDVLPSASNSKSRTTSTSDPSSCVFGLKTITGSDPTSLETSAGLVQLVLFVYAHNASSVVLLLEKSVATSRTFIQSLWEMSDTYLKSIDSELELNSEGSMLEVSSAGEYSYAVVDSDWGPAERGGFHQSSQLGMLTVLHETLNSLPHVTNLLVREEDSVTYGYRCGTSQVFYQQNCNNSLGVPTPADLMGVIPLKATSVLRRDHDVSIA</sequence>
<dbReference type="GO" id="GO:0005765">
    <property type="term" value="C:lysosomal membrane"/>
    <property type="evidence" value="ECO:0007669"/>
    <property type="project" value="TreeGrafter"/>
</dbReference>
<dbReference type="GO" id="GO:0031085">
    <property type="term" value="C:BLOC-3 complex"/>
    <property type="evidence" value="ECO:0007669"/>
    <property type="project" value="TreeGrafter"/>
</dbReference>
<dbReference type="AlphaFoldDB" id="A0A0A9Z7F9"/>
<dbReference type="Pfam" id="PF19031">
    <property type="entry name" value="Intu_longin_1"/>
    <property type="match status" value="1"/>
</dbReference>
<dbReference type="PANTHER" id="PTHR14407:SF9">
    <property type="entry name" value="BLOC-3 COMPLEX MEMBER HPS4"/>
    <property type="match status" value="1"/>
</dbReference>
<dbReference type="EMBL" id="GBHO01003764">
    <property type="protein sequence ID" value="JAG39840.1"/>
    <property type="molecule type" value="Transcribed_RNA"/>
</dbReference>
<dbReference type="GO" id="GO:0006605">
    <property type="term" value="P:protein targeting"/>
    <property type="evidence" value="ECO:0007669"/>
    <property type="project" value="TreeGrafter"/>
</dbReference>
<protein>
    <submittedName>
        <fullName evidence="4">Hermansky-Pudlak syndrome 4 protein</fullName>
    </submittedName>
</protein>
<evidence type="ECO:0000259" key="2">
    <source>
        <dbReference type="Pfam" id="PF19031"/>
    </source>
</evidence>
<accession>A0A0A9Z7F9</accession>
<organism evidence="4">
    <name type="scientific">Lygus hesperus</name>
    <name type="common">Western plant bug</name>
    <dbReference type="NCBI Taxonomy" id="30085"/>
    <lineage>
        <taxon>Eukaryota</taxon>
        <taxon>Metazoa</taxon>
        <taxon>Ecdysozoa</taxon>
        <taxon>Arthropoda</taxon>
        <taxon>Hexapoda</taxon>
        <taxon>Insecta</taxon>
        <taxon>Pterygota</taxon>
        <taxon>Neoptera</taxon>
        <taxon>Paraneoptera</taxon>
        <taxon>Hemiptera</taxon>
        <taxon>Heteroptera</taxon>
        <taxon>Panheteroptera</taxon>
        <taxon>Cimicomorpha</taxon>
        <taxon>Miridae</taxon>
        <taxon>Mirini</taxon>
        <taxon>Lygus</taxon>
    </lineage>
</organism>